<evidence type="ECO:0000313" key="2">
    <source>
        <dbReference type="EMBL" id="KAJ7195786.1"/>
    </source>
</evidence>
<reference evidence="2" key="1">
    <citation type="submission" date="2023-03" db="EMBL/GenBank/DDBJ databases">
        <title>Massive genome expansion in bonnet fungi (Mycena s.s.) driven by repeated elements and novel gene families across ecological guilds.</title>
        <authorList>
            <consortium name="Lawrence Berkeley National Laboratory"/>
            <person name="Harder C.B."/>
            <person name="Miyauchi S."/>
            <person name="Viragh M."/>
            <person name="Kuo A."/>
            <person name="Thoen E."/>
            <person name="Andreopoulos B."/>
            <person name="Lu D."/>
            <person name="Skrede I."/>
            <person name="Drula E."/>
            <person name="Henrissat B."/>
            <person name="Morin E."/>
            <person name="Kohler A."/>
            <person name="Barry K."/>
            <person name="LaButti K."/>
            <person name="Morin E."/>
            <person name="Salamov A."/>
            <person name="Lipzen A."/>
            <person name="Mereny Z."/>
            <person name="Hegedus B."/>
            <person name="Baldrian P."/>
            <person name="Stursova M."/>
            <person name="Weitz H."/>
            <person name="Taylor A."/>
            <person name="Grigoriev I.V."/>
            <person name="Nagy L.G."/>
            <person name="Martin F."/>
            <person name="Kauserud H."/>
        </authorList>
    </citation>
    <scope>NUCLEOTIDE SEQUENCE</scope>
    <source>
        <strain evidence="2">9144</strain>
    </source>
</reference>
<name>A0AAD6UW24_9AGAR</name>
<dbReference type="EMBL" id="JARJCW010000088">
    <property type="protein sequence ID" value="KAJ7195786.1"/>
    <property type="molecule type" value="Genomic_DNA"/>
</dbReference>
<dbReference type="AlphaFoldDB" id="A0AAD6UW24"/>
<evidence type="ECO:0000256" key="1">
    <source>
        <dbReference type="SAM" id="MobiDB-lite"/>
    </source>
</evidence>
<accession>A0AAD6UW24</accession>
<proteinExistence type="predicted"/>
<dbReference type="Proteomes" id="UP001219525">
    <property type="component" value="Unassembled WGS sequence"/>
</dbReference>
<evidence type="ECO:0000313" key="3">
    <source>
        <dbReference type="Proteomes" id="UP001219525"/>
    </source>
</evidence>
<sequence>MATSGMHHAKAARSTELAPRLFHVTSTAVAEDVWLDQARRGMRSPGGYLRASEQPADNRTFHCLTAWAGASGRHQLESWHGSRCHRWQCYQEIGLLLKIDKVIDASATKIYVKPLSIDLETRNQSILTHRQLGTRSQKTNETRVWRSCMDDGAPKTIAKCYGFRVTLKYYHIDLNSRGLRDMLAPEKVTADATNTEKASTKPLPAPSAPKTTVAGIDWEALRENRR</sequence>
<protein>
    <submittedName>
        <fullName evidence="2">Uncharacterized protein</fullName>
    </submittedName>
</protein>
<organism evidence="2 3">
    <name type="scientific">Mycena pura</name>
    <dbReference type="NCBI Taxonomy" id="153505"/>
    <lineage>
        <taxon>Eukaryota</taxon>
        <taxon>Fungi</taxon>
        <taxon>Dikarya</taxon>
        <taxon>Basidiomycota</taxon>
        <taxon>Agaricomycotina</taxon>
        <taxon>Agaricomycetes</taxon>
        <taxon>Agaricomycetidae</taxon>
        <taxon>Agaricales</taxon>
        <taxon>Marasmiineae</taxon>
        <taxon>Mycenaceae</taxon>
        <taxon>Mycena</taxon>
    </lineage>
</organism>
<gene>
    <name evidence="2" type="ORF">GGX14DRAFT_403754</name>
</gene>
<feature type="region of interest" description="Disordered" evidence="1">
    <location>
        <begin position="190"/>
        <end position="226"/>
    </location>
</feature>
<comment type="caution">
    <text evidence="2">The sequence shown here is derived from an EMBL/GenBank/DDBJ whole genome shotgun (WGS) entry which is preliminary data.</text>
</comment>
<keyword evidence="3" id="KW-1185">Reference proteome</keyword>